<dbReference type="PROSITE" id="PS51208">
    <property type="entry name" value="AUTOTRANSPORTER"/>
    <property type="match status" value="1"/>
</dbReference>
<comment type="caution">
    <text evidence="2">The sequence shown here is derived from an EMBL/GenBank/DDBJ whole genome shotgun (WGS) entry which is preliminary data.</text>
</comment>
<name>A0A7C9L7T8_9RHOB</name>
<dbReference type="EMBL" id="VENJ01000006">
    <property type="protein sequence ID" value="MTJ04014.1"/>
    <property type="molecule type" value="Genomic_DNA"/>
</dbReference>
<accession>A0A7C9L7T8</accession>
<organism evidence="2 3">
    <name type="scientific">Sediminimonas qiaohouensis</name>
    <dbReference type="NCBI Taxonomy" id="552061"/>
    <lineage>
        <taxon>Bacteria</taxon>
        <taxon>Pseudomonadati</taxon>
        <taxon>Pseudomonadota</taxon>
        <taxon>Alphaproteobacteria</taxon>
        <taxon>Rhodobacterales</taxon>
        <taxon>Roseobacteraceae</taxon>
        <taxon>Sediminimonas</taxon>
    </lineage>
</organism>
<protein>
    <submittedName>
        <fullName evidence="2">Autotransporter outer membrane beta-barrel domain-containing protein</fullName>
    </submittedName>
</protein>
<feature type="domain" description="Autotransporter" evidence="1">
    <location>
        <begin position="64"/>
        <end position="316"/>
    </location>
</feature>
<evidence type="ECO:0000259" key="1">
    <source>
        <dbReference type="PROSITE" id="PS51208"/>
    </source>
</evidence>
<evidence type="ECO:0000313" key="2">
    <source>
        <dbReference type="EMBL" id="MTJ04014.1"/>
    </source>
</evidence>
<sequence>MASDTFQIISTIIQETQEQVAGFILNRATHLIQQQPELMGFLSGSRAGGLDLGATRGHANLDFSSSPDWPLWMSFSGSWSDTGTSEQTYAFGTIGTHRAVSWTLLLGGMLEFDYTKEQNGAGITSGTGWVAGPYLVGTLQTQPVFYEARLLYGQSSNTANPFGTYEDEFDTDRLLASFNMQGRMDLEHFTFIPGVGLSYVSDDQKAYTDQLGNPIPGQKVEMGEFNLSLGFEKAIGGGNRSTLLSGEVSGVWSWNDGTGQVATLRPAYDGGRARIDFGIDHELGPRSSLSASTFYDGIGAQAYGSYGINISFKSAF</sequence>
<reference evidence="2 3" key="1">
    <citation type="submission" date="2019-06" db="EMBL/GenBank/DDBJ databases">
        <title>Enrichment of Autotrophic Halophilic Microorganisms from Red Sea Brine Pool Using Microbial Electrosynthesis System.</title>
        <authorList>
            <person name="Alqahtani M.F."/>
            <person name="Bajracharya S."/>
            <person name="Katuri K.P."/>
            <person name="Ali M."/>
            <person name="Saikaly P.E."/>
        </authorList>
    </citation>
    <scope>NUCLEOTIDE SEQUENCE [LARGE SCALE GENOMIC DNA]</scope>
    <source>
        <strain evidence="2">MES6</strain>
    </source>
</reference>
<dbReference type="InterPro" id="IPR005546">
    <property type="entry name" value="Autotransporte_beta"/>
</dbReference>
<evidence type="ECO:0000313" key="3">
    <source>
        <dbReference type="Proteomes" id="UP000483078"/>
    </source>
</evidence>
<dbReference type="Proteomes" id="UP000483078">
    <property type="component" value="Unassembled WGS sequence"/>
</dbReference>
<dbReference type="AlphaFoldDB" id="A0A7C9L7T8"/>
<dbReference type="SMART" id="SM00869">
    <property type="entry name" value="Autotransporter"/>
    <property type="match status" value="1"/>
</dbReference>
<dbReference type="SUPFAM" id="SSF103515">
    <property type="entry name" value="Autotransporter"/>
    <property type="match status" value="1"/>
</dbReference>
<dbReference type="InterPro" id="IPR036709">
    <property type="entry name" value="Autotransporte_beta_dom_sf"/>
</dbReference>
<dbReference type="RefSeq" id="WP_273248596.1">
    <property type="nucleotide sequence ID" value="NZ_VENJ01000006.1"/>
</dbReference>
<gene>
    <name evidence="2" type="ORF">FH759_04865</name>
</gene>
<proteinExistence type="predicted"/>